<dbReference type="Proteomes" id="UP000241769">
    <property type="component" value="Unassembled WGS sequence"/>
</dbReference>
<evidence type="ECO:0008006" key="8">
    <source>
        <dbReference type="Google" id="ProtNLM"/>
    </source>
</evidence>
<dbReference type="Pfam" id="PF20421">
    <property type="entry name" value="DHR-2_Lobe_C"/>
    <property type="match status" value="1"/>
</dbReference>
<dbReference type="PANTHER" id="PTHR45653:SF8">
    <property type="entry name" value="DOCK FAMILY PROTEIN"/>
    <property type="match status" value="1"/>
</dbReference>
<evidence type="ECO:0000256" key="3">
    <source>
        <dbReference type="SAM" id="MobiDB-lite"/>
    </source>
</evidence>
<dbReference type="Pfam" id="PF20422">
    <property type="entry name" value="DHR-2_Lobe_B"/>
    <property type="match status" value="1"/>
</dbReference>
<dbReference type="InterPro" id="IPR046769">
    <property type="entry name" value="DOCKER_Lobe_A"/>
</dbReference>
<dbReference type="InterPro" id="IPR043162">
    <property type="entry name" value="DOCK_C_lobe_C"/>
</dbReference>
<comment type="caution">
    <text evidence="6">The sequence shown here is derived from an EMBL/GenBank/DDBJ whole genome shotgun (WGS) entry which is preliminary data.</text>
</comment>
<keyword evidence="7" id="KW-1185">Reference proteome</keyword>
<dbReference type="OrthoDB" id="18896at2759"/>
<feature type="compositionally biased region" description="Polar residues" evidence="3">
    <location>
        <begin position="958"/>
        <end position="1000"/>
    </location>
</feature>
<dbReference type="PANTHER" id="PTHR45653">
    <property type="entry name" value="DEDICATOR OF CYTOKINESIS"/>
    <property type="match status" value="1"/>
</dbReference>
<dbReference type="EMBL" id="MDYQ01000007">
    <property type="protein sequence ID" value="PRP88908.1"/>
    <property type="molecule type" value="Genomic_DNA"/>
</dbReference>
<dbReference type="SUPFAM" id="SSF81383">
    <property type="entry name" value="F-box domain"/>
    <property type="match status" value="1"/>
</dbReference>
<sequence length="1285" mass="143440">MRFSKKKAVISLVSLSSSIDFDKSIKNKKRSDSKKGTDDDFRSIGRSGLDVSASLRKKKNGKIPSILNRFPELASECFSQMSGGALQRLRVSYEYSPLKRRMKKEDPWQYDTVPQQVLLHIASFLTTKDLCSLLQLNHTWFDFIDNATIWKNLLTETFNRPENLITSTVENEGTSWRQLYMQHVILGGITVREAEKYLQLFPSTPDYEHDKSGLYVRMLEYHKRSEQIDDAHKAAQDLLELHISLGNFNEAAIVLLHEASVYNWSKPYKHPRYPTASWNLPAIKDVYPAESLHERKTRLLLQAAKCFSDGKYYERGIEVVRELRIIHEENKSFKLYQDIAEKEKTMQRDLETKERFFEEFFFVEFHGKGWLKDLLFVYKGAEVERIGDFAAKVRSRFPGTKIIHSQDVPTESGQYAHVRPCKPIDRLPKLLAQEHNIAQGFVKKKRQGDKPSFDVYNDVNMFMFSRPFKKGKSGANEFEDLWIQKTFLITRERFPHMQRRSEVVKIIQLEIGPVANAGHMMKDKNRQLEGIINRAREKGWVSGFSMSLNGVVDAAVSGGVSMFAKFLSEAFVQENPQEAQNVGKLQSALLHQSRLLTEGLSLHKTIMPPQMSALHTKMETFYEKWKIVARIHDPIQIERQRDADRWRIVLAQSVIRRFLVRRRTKKMEEIKRNMRRHMTLGHIEMDLPTIEENMLSPRNRTENRDIVPPKVDLRNNLFKSKSANALPELKVPLKRSRSFEHLPTVVPDLWKQNESIKRIRRAQSDARPVKGEKNGAAAPVTRERWQPYAARVTHSPRRVDPSVTHGNGSPNKTNPAGKPPTTLKSPRGKVPTQKPPSAASSPRASMSPRGSMISPRAPTSPIIPITPRNSVSPRSYSSTRPTLQKTSSIPSIKTPTASGRSSPIQKPSGRSSPITPRSSVSPQSKTTPTKSPTASGRYSPLATAGAAAPSGPLDGKPRTSSVGKMVSPVTSGRSSPVGQTSGRASPSTPRNSISPGNKVSTAAPRSPEALSSPRAALSPQGTPRKETPRSISSTTRRTPITPQNSSTDVRVGNITPRSSTAAPRSTTTTPRSTLNSPRSTTLTPRSTVTTPRSSLATPRSTTTTPRSTTTTPRRSISGPVRPIPVKVSTTSPSPVQPSHGSSTKRSPGTPVSRSSSGNKVIVPSLNLSPLSMDGPTVEKDKKDKFVSSTEGGSVVKVPLSIGGYQSAFSSKRPHSQEGRQPSRDGKMEGDGKEKMENVEKKRSRTLPAKFGSTSRPVSVSLSWLKTRKIIQHESRPFTNGSAPYT</sequence>
<dbReference type="InterPro" id="IPR036047">
    <property type="entry name" value="F-box-like_dom_sf"/>
</dbReference>
<accession>A0A2P6NYA8</accession>
<comment type="similarity">
    <text evidence="2">Belongs to the DOCK family.</text>
</comment>
<dbReference type="InterPro" id="IPR001810">
    <property type="entry name" value="F-box_dom"/>
</dbReference>
<dbReference type="InParanoid" id="A0A2P6NYA8"/>
<dbReference type="Pfam" id="PF12937">
    <property type="entry name" value="F-box-like"/>
    <property type="match status" value="1"/>
</dbReference>
<dbReference type="GO" id="GO:0005085">
    <property type="term" value="F:guanyl-nucleotide exchange factor activity"/>
    <property type="evidence" value="ECO:0007669"/>
    <property type="project" value="UniProtKB-KW"/>
</dbReference>
<dbReference type="Pfam" id="PF06920">
    <property type="entry name" value="DHR-2_Lobe_A"/>
    <property type="match status" value="1"/>
</dbReference>
<dbReference type="GO" id="GO:0007264">
    <property type="term" value="P:small GTPase-mediated signal transduction"/>
    <property type="evidence" value="ECO:0007669"/>
    <property type="project" value="InterPro"/>
</dbReference>
<feature type="compositionally biased region" description="Basic and acidic residues" evidence="3">
    <location>
        <begin position="760"/>
        <end position="773"/>
    </location>
</feature>
<dbReference type="Gene3D" id="1.20.58.740">
    <property type="match status" value="1"/>
</dbReference>
<feature type="compositionally biased region" description="Low complexity" evidence="3">
    <location>
        <begin position="1124"/>
        <end position="1138"/>
    </location>
</feature>
<evidence type="ECO:0000259" key="4">
    <source>
        <dbReference type="PROSITE" id="PS50181"/>
    </source>
</evidence>
<dbReference type="InterPro" id="IPR046773">
    <property type="entry name" value="DOCKER_Lobe_C"/>
</dbReference>
<feature type="compositionally biased region" description="Basic and acidic residues" evidence="3">
    <location>
        <begin position="1214"/>
        <end position="1240"/>
    </location>
</feature>
<evidence type="ECO:0000256" key="1">
    <source>
        <dbReference type="ARBA" id="ARBA00022658"/>
    </source>
</evidence>
<dbReference type="PROSITE" id="PS50181">
    <property type="entry name" value="FBOX"/>
    <property type="match status" value="1"/>
</dbReference>
<dbReference type="GO" id="GO:0005737">
    <property type="term" value="C:cytoplasm"/>
    <property type="evidence" value="ECO:0007669"/>
    <property type="project" value="TreeGrafter"/>
</dbReference>
<feature type="compositionally biased region" description="Low complexity" evidence="3">
    <location>
        <begin position="835"/>
        <end position="852"/>
    </location>
</feature>
<feature type="region of interest" description="Disordered" evidence="3">
    <location>
        <begin position="760"/>
        <end position="1192"/>
    </location>
</feature>
<evidence type="ECO:0000256" key="2">
    <source>
        <dbReference type="PROSITE-ProRule" id="PRU00984"/>
    </source>
</evidence>
<dbReference type="GO" id="GO:0005886">
    <property type="term" value="C:plasma membrane"/>
    <property type="evidence" value="ECO:0007669"/>
    <property type="project" value="TreeGrafter"/>
</dbReference>
<dbReference type="Gene3D" id="1.25.40.410">
    <property type="match status" value="1"/>
</dbReference>
<dbReference type="PROSITE" id="PS51651">
    <property type="entry name" value="DOCKER"/>
    <property type="match status" value="1"/>
</dbReference>
<feature type="region of interest" description="Disordered" evidence="3">
    <location>
        <begin position="1205"/>
        <end position="1254"/>
    </location>
</feature>
<evidence type="ECO:0000313" key="6">
    <source>
        <dbReference type="EMBL" id="PRP88908.1"/>
    </source>
</evidence>
<feature type="compositionally biased region" description="Low complexity" evidence="3">
    <location>
        <begin position="1029"/>
        <end position="1042"/>
    </location>
</feature>
<evidence type="ECO:0000259" key="5">
    <source>
        <dbReference type="PROSITE" id="PS51651"/>
    </source>
</evidence>
<feature type="compositionally biased region" description="Low complexity" evidence="3">
    <location>
        <begin position="1055"/>
        <end position="1115"/>
    </location>
</feature>
<feature type="compositionally biased region" description="Polar residues" evidence="3">
    <location>
        <begin position="867"/>
        <end position="917"/>
    </location>
</feature>
<gene>
    <name evidence="6" type="ORF">PROFUN_00376</name>
</gene>
<name>A0A2P6NYA8_9EUKA</name>
<feature type="domain" description="DOCKER" evidence="5">
    <location>
        <begin position="222"/>
        <end position="638"/>
    </location>
</feature>
<dbReference type="SMART" id="SM00256">
    <property type="entry name" value="FBOX"/>
    <property type="match status" value="1"/>
</dbReference>
<feature type="compositionally biased region" description="Basic and acidic residues" evidence="3">
    <location>
        <begin position="1176"/>
        <end position="1185"/>
    </location>
</feature>
<feature type="compositionally biased region" description="Low complexity" evidence="3">
    <location>
        <begin position="918"/>
        <end position="935"/>
    </location>
</feature>
<feature type="compositionally biased region" description="Polar residues" evidence="3">
    <location>
        <begin position="1139"/>
        <end position="1158"/>
    </location>
</feature>
<dbReference type="InterPro" id="IPR043161">
    <property type="entry name" value="DOCK_C_lobe_A"/>
</dbReference>
<dbReference type="InterPro" id="IPR027357">
    <property type="entry name" value="DOCKER_dom"/>
</dbReference>
<dbReference type="STRING" id="1890364.A0A2P6NYA8"/>
<dbReference type="InterPro" id="IPR046770">
    <property type="entry name" value="DOCKER_Lobe_B"/>
</dbReference>
<reference evidence="6 7" key="1">
    <citation type="journal article" date="2018" name="Genome Biol. Evol.">
        <title>Multiple Roots of Fruiting Body Formation in Amoebozoa.</title>
        <authorList>
            <person name="Hillmann F."/>
            <person name="Forbes G."/>
            <person name="Novohradska S."/>
            <person name="Ferling I."/>
            <person name="Riege K."/>
            <person name="Groth M."/>
            <person name="Westermann M."/>
            <person name="Marz M."/>
            <person name="Spaller T."/>
            <person name="Winckler T."/>
            <person name="Schaap P."/>
            <person name="Glockner G."/>
        </authorList>
    </citation>
    <scope>NUCLEOTIDE SEQUENCE [LARGE SCALE GENOMIC DNA]</scope>
    <source>
        <strain evidence="6 7">Jena</strain>
    </source>
</reference>
<evidence type="ECO:0000313" key="7">
    <source>
        <dbReference type="Proteomes" id="UP000241769"/>
    </source>
</evidence>
<dbReference type="CDD" id="cd11684">
    <property type="entry name" value="DHR2_DOCK"/>
    <property type="match status" value="1"/>
</dbReference>
<keyword evidence="1" id="KW-0344">Guanine-nucleotide releasing factor</keyword>
<protein>
    <recommendedName>
        <fullName evidence="8">F-box domain-containing protein</fullName>
    </recommendedName>
</protein>
<dbReference type="Gene3D" id="1.20.1280.50">
    <property type="match status" value="1"/>
</dbReference>
<dbReference type="GO" id="GO:0031267">
    <property type="term" value="F:small GTPase binding"/>
    <property type="evidence" value="ECO:0007669"/>
    <property type="project" value="TreeGrafter"/>
</dbReference>
<feature type="compositionally biased region" description="Polar residues" evidence="3">
    <location>
        <begin position="804"/>
        <end position="814"/>
    </location>
</feature>
<feature type="domain" description="F-box" evidence="4">
    <location>
        <begin position="107"/>
        <end position="153"/>
    </location>
</feature>
<proteinExistence type="inferred from homology"/>
<organism evidence="6 7">
    <name type="scientific">Planoprotostelium fungivorum</name>
    <dbReference type="NCBI Taxonomy" id="1890364"/>
    <lineage>
        <taxon>Eukaryota</taxon>
        <taxon>Amoebozoa</taxon>
        <taxon>Evosea</taxon>
        <taxon>Variosea</taxon>
        <taxon>Cavosteliida</taxon>
        <taxon>Cavosteliaceae</taxon>
        <taxon>Planoprotostelium</taxon>
    </lineage>
</organism>
<dbReference type="InterPro" id="IPR026791">
    <property type="entry name" value="DOCK"/>
</dbReference>